<accession>I3YRV6</accession>
<dbReference type="Pfam" id="PF14022">
    <property type="entry name" value="DUF4238"/>
    <property type="match status" value="1"/>
</dbReference>
<keyword evidence="2" id="KW-1185">Reference proteome</keyword>
<dbReference type="AlphaFoldDB" id="I3YRV6"/>
<dbReference type="InterPro" id="IPR025332">
    <property type="entry name" value="DUF4238"/>
</dbReference>
<dbReference type="RefSeq" id="WP_014780982.1">
    <property type="nucleotide sequence ID" value="NC_018013.1"/>
</dbReference>
<evidence type="ECO:0000313" key="1">
    <source>
        <dbReference type="EMBL" id="AFL79724.1"/>
    </source>
</evidence>
<dbReference type="EMBL" id="CP003280">
    <property type="protein sequence ID" value="AFL79724.1"/>
    <property type="molecule type" value="Genomic_DNA"/>
</dbReference>
<gene>
    <name evidence="1" type="ordered locus">Aeqsu_0200</name>
</gene>
<evidence type="ECO:0000313" key="2">
    <source>
        <dbReference type="Proteomes" id="UP000006049"/>
    </source>
</evidence>
<dbReference type="HOGENOM" id="CLU_2505386_0_0_10"/>
<dbReference type="STRING" id="746697.Aeqsu_0200"/>
<organism evidence="1 2">
    <name type="scientific">Aequorivita sublithincola (strain DSM 14238 / LMG 21431 / ACAM 643 / 9-3)</name>
    <dbReference type="NCBI Taxonomy" id="746697"/>
    <lineage>
        <taxon>Bacteria</taxon>
        <taxon>Pseudomonadati</taxon>
        <taxon>Bacteroidota</taxon>
        <taxon>Flavobacteriia</taxon>
        <taxon>Flavobacteriales</taxon>
        <taxon>Flavobacteriaceae</taxon>
        <taxon>Aequorivita</taxon>
    </lineage>
</organism>
<dbReference type="eggNOG" id="ENOG502ZEUT">
    <property type="taxonomic scope" value="Bacteria"/>
</dbReference>
<reference evidence="1 2" key="1">
    <citation type="submission" date="2012-06" db="EMBL/GenBank/DDBJ databases">
        <title>The complete genome of Aequorivita sublithincola DSM 14238.</title>
        <authorList>
            <consortium name="US DOE Joint Genome Institute (JGI-PGF)"/>
            <person name="Lucas S."/>
            <person name="Copeland A."/>
            <person name="Lapidus A."/>
            <person name="Goodwin L."/>
            <person name="Pitluck S."/>
            <person name="Peters L."/>
            <person name="Munk A.C.C."/>
            <person name="Kyrpides N."/>
            <person name="Mavromatis K."/>
            <person name="Pagani I."/>
            <person name="Ivanova N."/>
            <person name="Ovchinnikova G."/>
            <person name="Zeytun A."/>
            <person name="Detter J.C."/>
            <person name="Han C."/>
            <person name="Land M."/>
            <person name="Hauser L."/>
            <person name="Markowitz V."/>
            <person name="Cheng J.-F."/>
            <person name="Hugenholtz P."/>
            <person name="Woyke T."/>
            <person name="Wu D."/>
            <person name="Tindall B."/>
            <person name="Faehnrich R."/>
            <person name="Brambilla E."/>
            <person name="Klenk H.-P."/>
            <person name="Eisen J.A."/>
        </authorList>
    </citation>
    <scope>NUCLEOTIDE SEQUENCE [LARGE SCALE GENOMIC DNA]</scope>
    <source>
        <strain evidence="2">DSM 14238 / LMG 21431 / ACAM 643 / 9-3</strain>
    </source>
</reference>
<protein>
    <recommendedName>
        <fullName evidence="3">DUF4238 domain-containing protein</fullName>
    </recommendedName>
</protein>
<dbReference type="OrthoDB" id="669645at2"/>
<sequence length="85" mass="10229">MSIPRNHHFVSQVHINNFFNSEKGKFFIYDKLLDNHYFKTTSKSVCSEIDLNSKYDNGNLDYISLEKDLNEEYLKYFIKKVVKQR</sequence>
<evidence type="ECO:0008006" key="3">
    <source>
        <dbReference type="Google" id="ProtNLM"/>
    </source>
</evidence>
<proteinExistence type="predicted"/>
<name>I3YRV6_AEQSU</name>
<dbReference type="Proteomes" id="UP000006049">
    <property type="component" value="Chromosome"/>
</dbReference>
<dbReference type="KEGG" id="asl:Aeqsu_0200"/>